<gene>
    <name evidence="3" type="ORF">BOKJ2_LOCUS11039</name>
</gene>
<protein>
    <submittedName>
        <fullName evidence="3">Uncharacterized protein</fullName>
    </submittedName>
</protein>
<reference evidence="3" key="1">
    <citation type="submission" date="2020-09" db="EMBL/GenBank/DDBJ databases">
        <authorList>
            <person name="Kikuchi T."/>
        </authorList>
    </citation>
    <scope>NUCLEOTIDE SEQUENCE</scope>
    <source>
        <strain evidence="3">SH1</strain>
    </source>
</reference>
<feature type="coiled-coil region" evidence="1">
    <location>
        <begin position="123"/>
        <end position="157"/>
    </location>
</feature>
<dbReference type="Proteomes" id="UP000783686">
    <property type="component" value="Unassembled WGS sequence"/>
</dbReference>
<comment type="caution">
    <text evidence="3">The sequence shown here is derived from an EMBL/GenBank/DDBJ whole genome shotgun (WGS) entry which is preliminary data.</text>
</comment>
<accession>A0A811L8A2</accession>
<dbReference type="Proteomes" id="UP000614601">
    <property type="component" value="Unassembled WGS sequence"/>
</dbReference>
<proteinExistence type="predicted"/>
<keyword evidence="1" id="KW-0175">Coiled coil</keyword>
<name>A0A811L8A2_9BILA</name>
<evidence type="ECO:0000313" key="4">
    <source>
        <dbReference type="Proteomes" id="UP000614601"/>
    </source>
</evidence>
<dbReference type="OrthoDB" id="5799706at2759"/>
<keyword evidence="4" id="KW-1185">Reference proteome</keyword>
<organism evidence="3 4">
    <name type="scientific">Bursaphelenchus okinawaensis</name>
    <dbReference type="NCBI Taxonomy" id="465554"/>
    <lineage>
        <taxon>Eukaryota</taxon>
        <taxon>Metazoa</taxon>
        <taxon>Ecdysozoa</taxon>
        <taxon>Nematoda</taxon>
        <taxon>Chromadorea</taxon>
        <taxon>Rhabditida</taxon>
        <taxon>Tylenchina</taxon>
        <taxon>Tylenchomorpha</taxon>
        <taxon>Aphelenchoidea</taxon>
        <taxon>Aphelenchoididae</taxon>
        <taxon>Bursaphelenchus</taxon>
    </lineage>
</organism>
<dbReference type="AlphaFoldDB" id="A0A811L8A2"/>
<sequence>MASALSALLEEPTTPPKLETDNPTPVGSPRHDRMLLENEIVDQLANSSEVLPKSGLGNAIDNLIVQWNQLLGDFSASVGYAPPSLDHVKEKAEYSVKQVREAGLDVHAEINKVMLEWRLSHPREAIEEDIKDFEEVVERQNALLASVNERLDAMEKKHDDGALD</sequence>
<dbReference type="EMBL" id="CAJFCW020000005">
    <property type="protein sequence ID" value="CAG9119822.1"/>
    <property type="molecule type" value="Genomic_DNA"/>
</dbReference>
<evidence type="ECO:0000313" key="3">
    <source>
        <dbReference type="EMBL" id="CAD5224358.1"/>
    </source>
</evidence>
<evidence type="ECO:0000256" key="2">
    <source>
        <dbReference type="SAM" id="MobiDB-lite"/>
    </source>
</evidence>
<feature type="region of interest" description="Disordered" evidence="2">
    <location>
        <begin position="1"/>
        <end position="30"/>
    </location>
</feature>
<dbReference type="EMBL" id="CAJFDH010000005">
    <property type="protein sequence ID" value="CAD5224358.1"/>
    <property type="molecule type" value="Genomic_DNA"/>
</dbReference>
<evidence type="ECO:0000256" key="1">
    <source>
        <dbReference type="SAM" id="Coils"/>
    </source>
</evidence>